<reference evidence="2" key="1">
    <citation type="submission" date="2017-04" db="EMBL/GenBank/DDBJ databases">
        <authorList>
            <person name="Varghese N."/>
            <person name="Submissions S."/>
        </authorList>
    </citation>
    <scope>NUCLEOTIDE SEQUENCE [LARGE SCALE GENOMIC DNA]</scope>
    <source>
        <strain evidence="2">DSM 9293</strain>
    </source>
</reference>
<gene>
    <name evidence="1" type="ORF">SAMN00768000_0284</name>
</gene>
<keyword evidence="2" id="KW-1185">Reference proteome</keyword>
<accession>A0A1W1W8J3</accession>
<proteinExistence type="predicted"/>
<dbReference type="EMBL" id="FWWY01000001">
    <property type="protein sequence ID" value="SMC02073.1"/>
    <property type="molecule type" value="Genomic_DNA"/>
</dbReference>
<evidence type="ECO:0000313" key="2">
    <source>
        <dbReference type="Proteomes" id="UP000192660"/>
    </source>
</evidence>
<name>A0A1W1W8J3_SULTA</name>
<sequence>MHKMPEYLRVVALAEHDNPFATWTPEQLEDLVRRFDGIHAGQYDRWIASGCAGPPIPDDQWPTR</sequence>
<organism evidence="1 2">
    <name type="scientific">Sulfobacillus thermosulfidooxidans (strain DSM 9293 / VKM B-1269 / AT-1)</name>
    <dbReference type="NCBI Taxonomy" id="929705"/>
    <lineage>
        <taxon>Bacteria</taxon>
        <taxon>Bacillati</taxon>
        <taxon>Bacillota</taxon>
        <taxon>Clostridia</taxon>
        <taxon>Eubacteriales</taxon>
        <taxon>Clostridiales Family XVII. Incertae Sedis</taxon>
        <taxon>Sulfobacillus</taxon>
    </lineage>
</organism>
<dbReference type="AlphaFoldDB" id="A0A1W1W8J3"/>
<dbReference type="OrthoDB" id="9940554at2"/>
<evidence type="ECO:0000313" key="1">
    <source>
        <dbReference type="EMBL" id="SMC02073.1"/>
    </source>
</evidence>
<protein>
    <submittedName>
        <fullName evidence="1">Uncharacterized protein</fullName>
    </submittedName>
</protein>
<dbReference type="Proteomes" id="UP000192660">
    <property type="component" value="Unassembled WGS sequence"/>
</dbReference>
<dbReference type="RefSeq" id="WP_084660801.1">
    <property type="nucleotide sequence ID" value="NZ_FWWY01000001.1"/>
</dbReference>